<evidence type="ECO:0000256" key="10">
    <source>
        <dbReference type="SAM" id="Phobius"/>
    </source>
</evidence>
<dbReference type="PANTHER" id="PTHR10582:SF2">
    <property type="entry name" value="INACTIVE"/>
    <property type="match status" value="1"/>
</dbReference>
<dbReference type="Pfam" id="PF12796">
    <property type="entry name" value="Ank_2"/>
    <property type="match status" value="1"/>
</dbReference>
<evidence type="ECO:0000313" key="12">
    <source>
        <dbReference type="Proteomes" id="UP000193642"/>
    </source>
</evidence>
<reference evidence="11 12" key="1">
    <citation type="submission" date="2016-07" db="EMBL/GenBank/DDBJ databases">
        <title>Pervasive Adenine N6-methylation of Active Genes in Fungi.</title>
        <authorList>
            <consortium name="DOE Joint Genome Institute"/>
            <person name="Mondo S.J."/>
            <person name="Dannebaum R.O."/>
            <person name="Kuo R.C."/>
            <person name="Labutti K."/>
            <person name="Haridas S."/>
            <person name="Kuo A."/>
            <person name="Salamov A."/>
            <person name="Ahrendt S.R."/>
            <person name="Lipzen A."/>
            <person name="Sullivan W."/>
            <person name="Andreopoulos W.B."/>
            <person name="Clum A."/>
            <person name="Lindquist E."/>
            <person name="Daum C."/>
            <person name="Ramamoorthy G.K."/>
            <person name="Gryganskyi A."/>
            <person name="Culley D."/>
            <person name="Magnuson J.K."/>
            <person name="James T.Y."/>
            <person name="O'Malley M.A."/>
            <person name="Stajich J.E."/>
            <person name="Spatafora J.W."/>
            <person name="Visel A."/>
            <person name="Grigoriev I.V."/>
        </authorList>
    </citation>
    <scope>NUCLEOTIDE SEQUENCE [LARGE SCALE GENOMIC DNA]</scope>
    <source>
        <strain evidence="11 12">JEL800</strain>
    </source>
</reference>
<proteinExistence type="predicted"/>
<dbReference type="OrthoDB" id="2139308at2759"/>
<keyword evidence="7" id="KW-0406">Ion transport</keyword>
<gene>
    <name evidence="11" type="ORF">BCR33DRAFT_845715</name>
</gene>
<feature type="transmembrane region" description="Helical" evidence="10">
    <location>
        <begin position="394"/>
        <end position="412"/>
    </location>
</feature>
<keyword evidence="6" id="KW-0106">Calcium</keyword>
<keyword evidence="10" id="KW-1133">Transmembrane helix</keyword>
<keyword evidence="5" id="KW-0677">Repeat</keyword>
<evidence type="ECO:0000256" key="5">
    <source>
        <dbReference type="ARBA" id="ARBA00022737"/>
    </source>
</evidence>
<comment type="subcellular location">
    <subcellularLocation>
        <location evidence="1">Cell membrane</location>
        <topology evidence="1">Multi-pass membrane protein</topology>
    </subcellularLocation>
</comment>
<comment type="caution">
    <text evidence="11">The sequence shown here is derived from an EMBL/GenBank/DDBJ whole genome shotgun (WGS) entry which is preliminary data.</text>
</comment>
<keyword evidence="12" id="KW-1185">Reference proteome</keyword>
<dbReference type="GO" id="GO:0098703">
    <property type="term" value="P:calcium ion import across plasma membrane"/>
    <property type="evidence" value="ECO:0007669"/>
    <property type="project" value="TreeGrafter"/>
</dbReference>
<dbReference type="AlphaFoldDB" id="A0A1Y2CZW5"/>
<keyword evidence="10" id="KW-0472">Membrane</keyword>
<evidence type="ECO:0000256" key="9">
    <source>
        <dbReference type="PROSITE-ProRule" id="PRU00023"/>
    </source>
</evidence>
<dbReference type="SUPFAM" id="SSF48403">
    <property type="entry name" value="Ankyrin repeat"/>
    <property type="match status" value="1"/>
</dbReference>
<dbReference type="PROSITE" id="PS50088">
    <property type="entry name" value="ANK_REPEAT"/>
    <property type="match status" value="2"/>
</dbReference>
<keyword evidence="9" id="KW-0040">ANK repeat</keyword>
<dbReference type="EMBL" id="MCGO01000003">
    <property type="protein sequence ID" value="ORY52592.1"/>
    <property type="molecule type" value="Genomic_DNA"/>
</dbReference>
<dbReference type="InterPro" id="IPR024862">
    <property type="entry name" value="TRPV"/>
</dbReference>
<feature type="repeat" description="ANK" evidence="9">
    <location>
        <begin position="193"/>
        <end position="225"/>
    </location>
</feature>
<sequence length="533" mass="60011">MGFIHHRWDDTTFMNEQDDTAAPLESEAQAVNEGINEGSDGDGTSDDSWIVSEGVDDRVFCSAVVDSAHVDQATLWKEDRLWRSVVSGLLDELKDEAQTIRQGSLLPRAYERGAEGETILHIAVLLGHEELVEWILERFPDLVNEIYLKDTYCVENGNENVVKMLLKAGADVNAAPVTGAAFFNDQDKLQLYYGQTILQFAAANRQEGITQLLLDAGAHLDAVDFYGNNVLHVLAFLGNFDLNFFLKLKDRNLRDIDNKVLGAHGTVSELRGASKIIDCIKEIKWTFGDACEYEVTLEDIDSIQPVVPSSTKEPHINSTQHVSALEMAQQFHGYSVFLFLRLSLNDSLSRFFQYFPSFQLSKPRCFILKTFSGNIGPLVLIFRKVLFVDLREWLLLYAMFTAGFAAAFNLQMKDAHLNNSSILDWESYHGAVIWTVRFVFGGGNYDDFRESQFPVFTAGLFFLYGFLVLVLLVNIFIAKLSTTYEIISEDSTRLWKLQFASLMLDIDSRLSPEMQAKIASNLDGATLHLLENP</sequence>
<feature type="transmembrane region" description="Helical" evidence="10">
    <location>
        <begin position="455"/>
        <end position="477"/>
    </location>
</feature>
<evidence type="ECO:0000256" key="1">
    <source>
        <dbReference type="ARBA" id="ARBA00004651"/>
    </source>
</evidence>
<keyword evidence="4" id="KW-0109">Calcium transport</keyword>
<evidence type="ECO:0000256" key="2">
    <source>
        <dbReference type="ARBA" id="ARBA00022448"/>
    </source>
</evidence>
<keyword evidence="3" id="KW-1003">Cell membrane</keyword>
<dbReference type="Proteomes" id="UP000193642">
    <property type="component" value="Unassembled WGS sequence"/>
</dbReference>
<evidence type="ECO:0000256" key="4">
    <source>
        <dbReference type="ARBA" id="ARBA00022568"/>
    </source>
</evidence>
<dbReference type="SMART" id="SM00248">
    <property type="entry name" value="ANK"/>
    <property type="match status" value="4"/>
</dbReference>
<keyword evidence="10" id="KW-0812">Transmembrane</keyword>
<organism evidence="11 12">
    <name type="scientific">Rhizoclosmatium globosum</name>
    <dbReference type="NCBI Taxonomy" id="329046"/>
    <lineage>
        <taxon>Eukaryota</taxon>
        <taxon>Fungi</taxon>
        <taxon>Fungi incertae sedis</taxon>
        <taxon>Chytridiomycota</taxon>
        <taxon>Chytridiomycota incertae sedis</taxon>
        <taxon>Chytridiomycetes</taxon>
        <taxon>Chytridiales</taxon>
        <taxon>Chytriomycetaceae</taxon>
        <taxon>Rhizoclosmatium</taxon>
    </lineage>
</organism>
<name>A0A1Y2CZW5_9FUNG</name>
<evidence type="ECO:0000256" key="7">
    <source>
        <dbReference type="ARBA" id="ARBA00023065"/>
    </source>
</evidence>
<dbReference type="STRING" id="329046.A0A1Y2CZW5"/>
<dbReference type="Gene3D" id="1.25.40.20">
    <property type="entry name" value="Ankyrin repeat-containing domain"/>
    <property type="match status" value="1"/>
</dbReference>
<evidence type="ECO:0000256" key="8">
    <source>
        <dbReference type="ARBA" id="ARBA00023303"/>
    </source>
</evidence>
<dbReference type="PANTHER" id="PTHR10582">
    <property type="entry name" value="TRANSIENT RECEPTOR POTENTIAL ION CHANNEL PROTEIN"/>
    <property type="match status" value="1"/>
</dbReference>
<dbReference type="Pfam" id="PF00023">
    <property type="entry name" value="Ank"/>
    <property type="match status" value="1"/>
</dbReference>
<dbReference type="GO" id="GO:0005216">
    <property type="term" value="F:monoatomic ion channel activity"/>
    <property type="evidence" value="ECO:0007669"/>
    <property type="project" value="InterPro"/>
</dbReference>
<keyword evidence="8" id="KW-0407">Ion channel</keyword>
<evidence type="ECO:0000256" key="6">
    <source>
        <dbReference type="ARBA" id="ARBA00022837"/>
    </source>
</evidence>
<keyword evidence="2" id="KW-0813">Transport</keyword>
<evidence type="ECO:0000256" key="3">
    <source>
        <dbReference type="ARBA" id="ARBA00022475"/>
    </source>
</evidence>
<dbReference type="InterPro" id="IPR002110">
    <property type="entry name" value="Ankyrin_rpt"/>
</dbReference>
<protein>
    <submittedName>
        <fullName evidence="11">Ankyrin</fullName>
    </submittedName>
</protein>
<evidence type="ECO:0000313" key="11">
    <source>
        <dbReference type="EMBL" id="ORY52592.1"/>
    </source>
</evidence>
<dbReference type="PRINTS" id="PR01415">
    <property type="entry name" value="ANKYRIN"/>
</dbReference>
<feature type="repeat" description="ANK" evidence="9">
    <location>
        <begin position="115"/>
        <end position="138"/>
    </location>
</feature>
<dbReference type="GO" id="GO:0005886">
    <property type="term" value="C:plasma membrane"/>
    <property type="evidence" value="ECO:0007669"/>
    <property type="project" value="UniProtKB-SubCell"/>
</dbReference>
<accession>A0A1Y2CZW5</accession>
<dbReference type="InterPro" id="IPR036770">
    <property type="entry name" value="Ankyrin_rpt-contain_sf"/>
</dbReference>
<dbReference type="PROSITE" id="PS50297">
    <property type="entry name" value="ANK_REP_REGION"/>
    <property type="match status" value="2"/>
</dbReference>